<feature type="compositionally biased region" description="Basic and acidic residues" evidence="1">
    <location>
        <begin position="96"/>
        <end position="105"/>
    </location>
</feature>
<gene>
    <name evidence="2" type="ORF">Vbra_9196</name>
</gene>
<feature type="region of interest" description="Disordered" evidence="1">
    <location>
        <begin position="1"/>
        <end position="128"/>
    </location>
</feature>
<feature type="compositionally biased region" description="Basic residues" evidence="1">
    <location>
        <begin position="79"/>
        <end position="95"/>
    </location>
</feature>
<organism evidence="2 3">
    <name type="scientific">Vitrella brassicaformis (strain CCMP3155)</name>
    <dbReference type="NCBI Taxonomy" id="1169540"/>
    <lineage>
        <taxon>Eukaryota</taxon>
        <taxon>Sar</taxon>
        <taxon>Alveolata</taxon>
        <taxon>Colpodellida</taxon>
        <taxon>Vitrellaceae</taxon>
        <taxon>Vitrella</taxon>
    </lineage>
</organism>
<reference evidence="2 3" key="1">
    <citation type="submission" date="2014-11" db="EMBL/GenBank/DDBJ databases">
        <authorList>
            <person name="Zhu J."/>
            <person name="Qi W."/>
            <person name="Song R."/>
        </authorList>
    </citation>
    <scope>NUCLEOTIDE SEQUENCE [LARGE SCALE GENOMIC DNA]</scope>
</reference>
<dbReference type="OrthoDB" id="10606818at2759"/>
<keyword evidence="3" id="KW-1185">Reference proteome</keyword>
<dbReference type="InParanoid" id="A0A0G4FIV5"/>
<sequence length="195" mass="22259">MVDVNRSESARHVYIDRDDGKKPSSKSGDADAGPHKPPRYTSDDSDNDGRGRGARRRHSSSDSSGSSSSSSSGDEGRRREVKGRGHYRRRSRSRSRSLEDDDRRRERPGRRHEKKERPLPSNRMLRPNTSCLGALLESHVRTNDRMDRDEVKKAQEKLDTIDKSGRKVRLMTAHLTGAGDEDEGRERERQRQALR</sequence>
<feature type="region of interest" description="Disordered" evidence="1">
    <location>
        <begin position="173"/>
        <end position="195"/>
    </location>
</feature>
<evidence type="ECO:0000313" key="3">
    <source>
        <dbReference type="Proteomes" id="UP000041254"/>
    </source>
</evidence>
<dbReference type="VEuPathDB" id="CryptoDB:Vbra_9196"/>
<feature type="compositionally biased region" description="Basic and acidic residues" evidence="1">
    <location>
        <begin position="184"/>
        <end position="195"/>
    </location>
</feature>
<accession>A0A0G4FIV5</accession>
<dbReference type="EMBL" id="CDMY01000442">
    <property type="protein sequence ID" value="CEM13039.1"/>
    <property type="molecule type" value="Genomic_DNA"/>
</dbReference>
<evidence type="ECO:0000256" key="1">
    <source>
        <dbReference type="SAM" id="MobiDB-lite"/>
    </source>
</evidence>
<dbReference type="Proteomes" id="UP000041254">
    <property type="component" value="Unassembled WGS sequence"/>
</dbReference>
<feature type="compositionally biased region" description="Low complexity" evidence="1">
    <location>
        <begin position="61"/>
        <end position="73"/>
    </location>
</feature>
<protein>
    <submittedName>
        <fullName evidence="2">Uncharacterized protein</fullName>
    </submittedName>
</protein>
<name>A0A0G4FIV5_VITBC</name>
<evidence type="ECO:0000313" key="2">
    <source>
        <dbReference type="EMBL" id="CEM13039.1"/>
    </source>
</evidence>
<feature type="compositionally biased region" description="Basic and acidic residues" evidence="1">
    <location>
        <begin position="1"/>
        <end position="34"/>
    </location>
</feature>
<proteinExistence type="predicted"/>
<dbReference type="AlphaFoldDB" id="A0A0G4FIV5"/>